<organism evidence="2 3">
    <name type="scientific">Euplotes crassus</name>
    <dbReference type="NCBI Taxonomy" id="5936"/>
    <lineage>
        <taxon>Eukaryota</taxon>
        <taxon>Sar</taxon>
        <taxon>Alveolata</taxon>
        <taxon>Ciliophora</taxon>
        <taxon>Intramacronucleata</taxon>
        <taxon>Spirotrichea</taxon>
        <taxon>Hypotrichia</taxon>
        <taxon>Euplotida</taxon>
        <taxon>Euplotidae</taxon>
        <taxon>Moneuplotes</taxon>
    </lineage>
</organism>
<sequence length="287" mass="34081">MELNTIEQIFDTSHEVWDPSIDEKIPVPFEFEEDHSGLDPYSIKNRERTSSETRIYSDDSVHKENDDCEPEHDALQEAYEEEPASDPPVQKPKGKTARKGKYSKNSLRLDKLIKCCIRGSSAVLKEYFSQQLKTFNETKHKELWNNSFKLRKWMDAYIMEHFKDDLFENFGVRLSLKNRTMLFAVITYILKGKRYFKDYIFKKIKTKEKKDIIKESEKFFMFSQENHSTAKDRNFAFNSIVIKFAKILLKKEPSLIDVFWAKMIDRKGVTFKDIDLFQQKINTLMNF</sequence>
<gene>
    <name evidence="2" type="ORF">ECRASSUSDP1_LOCUS13773</name>
</gene>
<keyword evidence="3" id="KW-1185">Reference proteome</keyword>
<dbReference type="AlphaFoldDB" id="A0AAD1UMW0"/>
<dbReference type="EMBL" id="CAMPGE010013729">
    <property type="protein sequence ID" value="CAI2372443.1"/>
    <property type="molecule type" value="Genomic_DNA"/>
</dbReference>
<proteinExistence type="predicted"/>
<evidence type="ECO:0000256" key="1">
    <source>
        <dbReference type="SAM" id="MobiDB-lite"/>
    </source>
</evidence>
<accession>A0AAD1UMW0</accession>
<evidence type="ECO:0000313" key="2">
    <source>
        <dbReference type="EMBL" id="CAI2372443.1"/>
    </source>
</evidence>
<feature type="compositionally biased region" description="Basic and acidic residues" evidence="1">
    <location>
        <begin position="44"/>
        <end position="75"/>
    </location>
</feature>
<protein>
    <submittedName>
        <fullName evidence="2">Uncharacterized protein</fullName>
    </submittedName>
</protein>
<dbReference type="Proteomes" id="UP001295684">
    <property type="component" value="Unassembled WGS sequence"/>
</dbReference>
<name>A0AAD1UMW0_EUPCR</name>
<feature type="region of interest" description="Disordered" evidence="1">
    <location>
        <begin position="32"/>
        <end position="102"/>
    </location>
</feature>
<feature type="compositionally biased region" description="Basic residues" evidence="1">
    <location>
        <begin position="92"/>
        <end position="102"/>
    </location>
</feature>
<evidence type="ECO:0000313" key="3">
    <source>
        <dbReference type="Proteomes" id="UP001295684"/>
    </source>
</evidence>
<comment type="caution">
    <text evidence="2">The sequence shown here is derived from an EMBL/GenBank/DDBJ whole genome shotgun (WGS) entry which is preliminary data.</text>
</comment>
<reference evidence="2" key="1">
    <citation type="submission" date="2023-07" db="EMBL/GenBank/DDBJ databases">
        <authorList>
            <consortium name="AG Swart"/>
            <person name="Singh M."/>
            <person name="Singh A."/>
            <person name="Seah K."/>
            <person name="Emmerich C."/>
        </authorList>
    </citation>
    <scope>NUCLEOTIDE SEQUENCE</scope>
    <source>
        <strain evidence="2">DP1</strain>
    </source>
</reference>